<dbReference type="GO" id="GO:0005524">
    <property type="term" value="F:ATP binding"/>
    <property type="evidence" value="ECO:0007669"/>
    <property type="project" value="UniProtKB-KW"/>
</dbReference>
<proteinExistence type="predicted"/>
<feature type="domain" description="ABC transporter" evidence="4">
    <location>
        <begin position="4"/>
        <end position="234"/>
    </location>
</feature>
<dbReference type="GO" id="GO:0016887">
    <property type="term" value="F:ATP hydrolysis activity"/>
    <property type="evidence" value="ECO:0007669"/>
    <property type="project" value="InterPro"/>
</dbReference>
<dbReference type="GO" id="GO:0022857">
    <property type="term" value="F:transmembrane transporter activity"/>
    <property type="evidence" value="ECO:0007669"/>
    <property type="project" value="InterPro"/>
</dbReference>
<dbReference type="SMART" id="SM00382">
    <property type="entry name" value="AAA"/>
    <property type="match status" value="1"/>
</dbReference>
<dbReference type="InterPro" id="IPR008995">
    <property type="entry name" value="Mo/tungstate-bd_C_term_dom"/>
</dbReference>
<evidence type="ECO:0000256" key="2">
    <source>
        <dbReference type="ARBA" id="ARBA00022741"/>
    </source>
</evidence>
<dbReference type="FunFam" id="3.40.50.300:FF:000425">
    <property type="entry name" value="Probable ABC transporter, ATP-binding subunit"/>
    <property type="match status" value="1"/>
</dbReference>
<evidence type="ECO:0000256" key="3">
    <source>
        <dbReference type="ARBA" id="ARBA00022840"/>
    </source>
</evidence>
<evidence type="ECO:0000256" key="1">
    <source>
        <dbReference type="ARBA" id="ARBA00022448"/>
    </source>
</evidence>
<keyword evidence="3 5" id="KW-0067">ATP-binding</keyword>
<dbReference type="EMBL" id="UOEK01000138">
    <property type="protein sequence ID" value="VAV98323.1"/>
    <property type="molecule type" value="Genomic_DNA"/>
</dbReference>
<sequence length="367" mass="40049">MTAVSLRHISRRFGDHVAVRDLNLDIESGEMVAFLGPSGCGKTTTLRMITGLIEPSSGDILFDGESVLSTPTERRGAVMVFQKHLLFPTMNVAQNVGFGLKMARVSREETAERVKEILELVDLPGLEDRKAHELSGGQQQRVALARALIVRPKVLLLDEPLANLDANLRITMRHLIRSIQKEMGITAIFVTHDQEEAVMLADRVALMFDGVLQQVGAPDEFFRTPRTTGVARFFRNGNFLRGHRRGSTIHTDVGPIEIGSTSETVEDGPSVLTVRPEEVRLVNEETDQENVVPAVITSLIYMGSHTQLTVTIGDTSWQIQAPAAFQARNGDTVRLLLPRGHVSIVADDDAATTGSAESTLAEGSAVL</sequence>
<dbReference type="SUPFAM" id="SSF52540">
    <property type="entry name" value="P-loop containing nucleoside triphosphate hydrolases"/>
    <property type="match status" value="1"/>
</dbReference>
<evidence type="ECO:0000313" key="5">
    <source>
        <dbReference type="EMBL" id="VAV98323.1"/>
    </source>
</evidence>
<dbReference type="Gene3D" id="2.40.50.140">
    <property type="entry name" value="Nucleic acid-binding proteins"/>
    <property type="match status" value="1"/>
</dbReference>
<dbReference type="InterPro" id="IPR003593">
    <property type="entry name" value="AAA+_ATPase"/>
</dbReference>
<accession>A0A3B0SPE8</accession>
<dbReference type="SUPFAM" id="SSF50331">
    <property type="entry name" value="MOP-like"/>
    <property type="match status" value="1"/>
</dbReference>
<dbReference type="PROSITE" id="PS00211">
    <property type="entry name" value="ABC_TRANSPORTER_1"/>
    <property type="match status" value="1"/>
</dbReference>
<name>A0A3B0SPE8_9ZZZZ</name>
<gene>
    <name evidence="5" type="ORF">MNBD_ACTINO02-2217</name>
</gene>
<reference evidence="5" key="1">
    <citation type="submission" date="2018-06" db="EMBL/GenBank/DDBJ databases">
        <authorList>
            <person name="Zhirakovskaya E."/>
        </authorList>
    </citation>
    <scope>NUCLEOTIDE SEQUENCE</scope>
</reference>
<dbReference type="InterPro" id="IPR012340">
    <property type="entry name" value="NA-bd_OB-fold"/>
</dbReference>
<dbReference type="Pfam" id="PF08402">
    <property type="entry name" value="TOBE_2"/>
    <property type="match status" value="1"/>
</dbReference>
<dbReference type="InterPro" id="IPR027417">
    <property type="entry name" value="P-loop_NTPase"/>
</dbReference>
<evidence type="ECO:0000259" key="4">
    <source>
        <dbReference type="PROSITE" id="PS50893"/>
    </source>
</evidence>
<dbReference type="Gene3D" id="3.40.50.300">
    <property type="entry name" value="P-loop containing nucleotide triphosphate hydrolases"/>
    <property type="match status" value="1"/>
</dbReference>
<keyword evidence="1" id="KW-0813">Transport</keyword>
<organism evidence="5">
    <name type="scientific">hydrothermal vent metagenome</name>
    <dbReference type="NCBI Taxonomy" id="652676"/>
    <lineage>
        <taxon>unclassified sequences</taxon>
        <taxon>metagenomes</taxon>
        <taxon>ecological metagenomes</taxon>
    </lineage>
</organism>
<dbReference type="InterPro" id="IPR050093">
    <property type="entry name" value="ABC_SmlMolc_Importer"/>
</dbReference>
<dbReference type="InterPro" id="IPR017871">
    <property type="entry name" value="ABC_transporter-like_CS"/>
</dbReference>
<dbReference type="GO" id="GO:0043190">
    <property type="term" value="C:ATP-binding cassette (ABC) transporter complex"/>
    <property type="evidence" value="ECO:0007669"/>
    <property type="project" value="InterPro"/>
</dbReference>
<keyword evidence="2" id="KW-0547">Nucleotide-binding</keyword>
<dbReference type="PANTHER" id="PTHR42781">
    <property type="entry name" value="SPERMIDINE/PUTRESCINE IMPORT ATP-BINDING PROTEIN POTA"/>
    <property type="match status" value="1"/>
</dbReference>
<dbReference type="PROSITE" id="PS50893">
    <property type="entry name" value="ABC_TRANSPORTER_2"/>
    <property type="match status" value="1"/>
</dbReference>
<dbReference type="AlphaFoldDB" id="A0A3B0SPE8"/>
<dbReference type="InterPro" id="IPR013611">
    <property type="entry name" value="Transp-assoc_OB_typ2"/>
</dbReference>
<dbReference type="Pfam" id="PF00005">
    <property type="entry name" value="ABC_tran"/>
    <property type="match status" value="1"/>
</dbReference>
<protein>
    <submittedName>
        <fullName evidence="5">ABC transporter, ATP-binding protein</fullName>
    </submittedName>
</protein>
<dbReference type="PANTHER" id="PTHR42781:SF4">
    <property type="entry name" value="SPERMIDINE_PUTRESCINE IMPORT ATP-BINDING PROTEIN POTA"/>
    <property type="match status" value="1"/>
</dbReference>
<dbReference type="InterPro" id="IPR003439">
    <property type="entry name" value="ABC_transporter-like_ATP-bd"/>
</dbReference>